<dbReference type="Proteomes" id="UP001218218">
    <property type="component" value="Unassembled WGS sequence"/>
</dbReference>
<name>A0AAD7F2H7_9AGAR</name>
<dbReference type="EMBL" id="JARIHO010000004">
    <property type="protein sequence ID" value="KAJ7362475.1"/>
    <property type="molecule type" value="Genomic_DNA"/>
</dbReference>
<evidence type="ECO:0000313" key="1">
    <source>
        <dbReference type="EMBL" id="KAJ7362475.1"/>
    </source>
</evidence>
<comment type="caution">
    <text evidence="1">The sequence shown here is derived from an EMBL/GenBank/DDBJ whole genome shotgun (WGS) entry which is preliminary data.</text>
</comment>
<protein>
    <submittedName>
        <fullName evidence="1">Uncharacterized protein</fullName>
    </submittedName>
</protein>
<proteinExistence type="predicted"/>
<reference evidence="1" key="1">
    <citation type="submission" date="2023-03" db="EMBL/GenBank/DDBJ databases">
        <title>Massive genome expansion in bonnet fungi (Mycena s.s.) driven by repeated elements and novel gene families across ecological guilds.</title>
        <authorList>
            <consortium name="Lawrence Berkeley National Laboratory"/>
            <person name="Harder C.B."/>
            <person name="Miyauchi S."/>
            <person name="Viragh M."/>
            <person name="Kuo A."/>
            <person name="Thoen E."/>
            <person name="Andreopoulos B."/>
            <person name="Lu D."/>
            <person name="Skrede I."/>
            <person name="Drula E."/>
            <person name="Henrissat B."/>
            <person name="Morin E."/>
            <person name="Kohler A."/>
            <person name="Barry K."/>
            <person name="LaButti K."/>
            <person name="Morin E."/>
            <person name="Salamov A."/>
            <person name="Lipzen A."/>
            <person name="Mereny Z."/>
            <person name="Hegedus B."/>
            <person name="Baldrian P."/>
            <person name="Stursova M."/>
            <person name="Weitz H."/>
            <person name="Taylor A."/>
            <person name="Grigoriev I.V."/>
            <person name="Nagy L.G."/>
            <person name="Martin F."/>
            <person name="Kauserud H."/>
        </authorList>
    </citation>
    <scope>NUCLEOTIDE SEQUENCE</scope>
    <source>
        <strain evidence="1">CBHHK002</strain>
    </source>
</reference>
<accession>A0AAD7F2H7</accession>
<dbReference type="AlphaFoldDB" id="A0AAD7F2H7"/>
<keyword evidence="2" id="KW-1185">Reference proteome</keyword>
<gene>
    <name evidence="1" type="ORF">DFH08DRAFT_683528</name>
</gene>
<sequence length="192" mass="21906">KAQRLAYVEKTGIPSALPDLVAWIKYYEAPLKNCAVAAMRLPENPHVERKAILCLILCYLDDTTLPVHQRFCVEEIGRRELDEMLGDDFEDGLPPFSARGKVEFGDNFYGCVRVGIHVAYGPHLYAPTAVVQQMIHFSIDKDLARANIVRQEWWLLLREYIKLGARMRFCCGRVTSMENVCCCGGWAHDEEK</sequence>
<feature type="non-terminal residue" evidence="1">
    <location>
        <position position="192"/>
    </location>
</feature>
<evidence type="ECO:0000313" key="2">
    <source>
        <dbReference type="Proteomes" id="UP001218218"/>
    </source>
</evidence>
<organism evidence="1 2">
    <name type="scientific">Mycena albidolilacea</name>
    <dbReference type="NCBI Taxonomy" id="1033008"/>
    <lineage>
        <taxon>Eukaryota</taxon>
        <taxon>Fungi</taxon>
        <taxon>Dikarya</taxon>
        <taxon>Basidiomycota</taxon>
        <taxon>Agaricomycotina</taxon>
        <taxon>Agaricomycetes</taxon>
        <taxon>Agaricomycetidae</taxon>
        <taxon>Agaricales</taxon>
        <taxon>Marasmiineae</taxon>
        <taxon>Mycenaceae</taxon>
        <taxon>Mycena</taxon>
    </lineage>
</organism>